<accession>A0A7J8SDC1</accession>
<name>A0A7J8SDC1_GOSDV</name>
<dbReference type="CDD" id="cd20654">
    <property type="entry name" value="CYP82"/>
    <property type="match status" value="1"/>
</dbReference>
<gene>
    <name evidence="15" type="ORF">Godav_009507</name>
</gene>
<dbReference type="GO" id="GO:0005506">
    <property type="term" value="F:iron ion binding"/>
    <property type="evidence" value="ECO:0007669"/>
    <property type="project" value="InterPro"/>
</dbReference>
<dbReference type="GO" id="GO:0020037">
    <property type="term" value="F:heme binding"/>
    <property type="evidence" value="ECO:0007669"/>
    <property type="project" value="InterPro"/>
</dbReference>
<dbReference type="SUPFAM" id="SSF48264">
    <property type="entry name" value="Cytochrome P450"/>
    <property type="match status" value="1"/>
</dbReference>
<keyword evidence="7 14" id="KW-1133">Transmembrane helix</keyword>
<dbReference type="Proteomes" id="UP000593561">
    <property type="component" value="Unassembled WGS sequence"/>
</dbReference>
<evidence type="ECO:0000313" key="15">
    <source>
        <dbReference type="EMBL" id="MBA0624107.1"/>
    </source>
</evidence>
<keyword evidence="8 13" id="KW-0560">Oxidoreductase</keyword>
<evidence type="ECO:0000256" key="3">
    <source>
        <dbReference type="ARBA" id="ARBA00010617"/>
    </source>
</evidence>
<evidence type="ECO:0000256" key="6">
    <source>
        <dbReference type="ARBA" id="ARBA00022723"/>
    </source>
</evidence>
<reference evidence="15 16" key="1">
    <citation type="journal article" date="2019" name="Genome Biol. Evol.">
        <title>Insights into the evolution of the New World diploid cottons (Gossypium, subgenus Houzingenia) based on genome sequencing.</title>
        <authorList>
            <person name="Grover C.E."/>
            <person name="Arick M.A. 2nd"/>
            <person name="Thrash A."/>
            <person name="Conover J.L."/>
            <person name="Sanders W.S."/>
            <person name="Peterson D.G."/>
            <person name="Frelichowski J.E."/>
            <person name="Scheffler J.A."/>
            <person name="Scheffler B.E."/>
            <person name="Wendel J.F."/>
        </authorList>
    </citation>
    <scope>NUCLEOTIDE SEQUENCE [LARGE SCALE GENOMIC DNA]</scope>
    <source>
        <strain evidence="15">27</strain>
        <tissue evidence="15">Leaf</tissue>
    </source>
</reference>
<evidence type="ECO:0000256" key="10">
    <source>
        <dbReference type="ARBA" id="ARBA00023033"/>
    </source>
</evidence>
<comment type="subcellular location">
    <subcellularLocation>
        <location evidence="2">Membrane</location>
    </subcellularLocation>
</comment>
<evidence type="ECO:0000256" key="9">
    <source>
        <dbReference type="ARBA" id="ARBA00023004"/>
    </source>
</evidence>
<proteinExistence type="inferred from homology"/>
<dbReference type="Pfam" id="PF00067">
    <property type="entry name" value="p450"/>
    <property type="match status" value="1"/>
</dbReference>
<evidence type="ECO:0000256" key="4">
    <source>
        <dbReference type="ARBA" id="ARBA00022617"/>
    </source>
</evidence>
<evidence type="ECO:0000256" key="8">
    <source>
        <dbReference type="ARBA" id="ARBA00023002"/>
    </source>
</evidence>
<evidence type="ECO:0000256" key="14">
    <source>
        <dbReference type="SAM" id="Phobius"/>
    </source>
</evidence>
<dbReference type="EMBL" id="JABFAC010000009">
    <property type="protein sequence ID" value="MBA0624107.1"/>
    <property type="molecule type" value="Genomic_DNA"/>
</dbReference>
<comment type="caution">
    <text evidence="15">The sequence shown here is derived from an EMBL/GenBank/DDBJ whole genome shotgun (WGS) entry which is preliminary data.</text>
</comment>
<comment type="cofactor">
    <cofactor evidence="1 12">
        <name>heme</name>
        <dbReference type="ChEBI" id="CHEBI:30413"/>
    </cofactor>
</comment>
<dbReference type="GO" id="GO:0016020">
    <property type="term" value="C:membrane"/>
    <property type="evidence" value="ECO:0007669"/>
    <property type="project" value="UniProtKB-SubCell"/>
</dbReference>
<dbReference type="FunFam" id="1.10.630.10:FF:000026">
    <property type="entry name" value="Cytochrome P450 82C4"/>
    <property type="match status" value="1"/>
</dbReference>
<protein>
    <recommendedName>
        <fullName evidence="17">Cytochrome P450</fullName>
    </recommendedName>
</protein>
<organism evidence="15 16">
    <name type="scientific">Gossypium davidsonii</name>
    <name type="common">Davidson's cotton</name>
    <name type="synonym">Gossypium klotzschianum subsp. davidsonii</name>
    <dbReference type="NCBI Taxonomy" id="34287"/>
    <lineage>
        <taxon>Eukaryota</taxon>
        <taxon>Viridiplantae</taxon>
        <taxon>Streptophyta</taxon>
        <taxon>Embryophyta</taxon>
        <taxon>Tracheophyta</taxon>
        <taxon>Spermatophyta</taxon>
        <taxon>Magnoliopsida</taxon>
        <taxon>eudicotyledons</taxon>
        <taxon>Gunneridae</taxon>
        <taxon>Pentapetalae</taxon>
        <taxon>rosids</taxon>
        <taxon>malvids</taxon>
        <taxon>Malvales</taxon>
        <taxon>Malvaceae</taxon>
        <taxon>Malvoideae</taxon>
        <taxon>Gossypium</taxon>
    </lineage>
</organism>
<evidence type="ECO:0000256" key="7">
    <source>
        <dbReference type="ARBA" id="ARBA00022989"/>
    </source>
</evidence>
<feature type="binding site" description="axial binding residue" evidence="12">
    <location>
        <position position="477"/>
    </location>
    <ligand>
        <name>heme</name>
        <dbReference type="ChEBI" id="CHEBI:30413"/>
    </ligand>
    <ligandPart>
        <name>Fe</name>
        <dbReference type="ChEBI" id="CHEBI:18248"/>
    </ligandPart>
</feature>
<keyword evidence="4 12" id="KW-0349">Heme</keyword>
<evidence type="ECO:0000256" key="2">
    <source>
        <dbReference type="ARBA" id="ARBA00004370"/>
    </source>
</evidence>
<sequence length="538" mass="61139">MGTFFPNPVIGVAGIFAFLLFSYLLLTTVITRKSSGKKKKPPEIGGARPFLGHLHLLGGPKPAHITLGNFADAYGPIFTFRLGMHPTLVVSNWEMAKECFTTNDKAFASRPRTLAAELLGYNFAMFGFSSYGPYWRHVRKIATLEVLSNYRLAKLRHVRESEIRAAIKRLYELVTNNCSEPVVVEMKRWFWTLNINTVFKIVIGKRYSEVETSHEEEENVQRRKAVRDFFDLTGTFTVADSLPFLRWLDLGGHEKAMKKTAKKLDRILEECLEEHKRKRNSGKSYGEHDDFMYMMLSLLEDAGDHPSYDADTINKATCLNLSSKQFRSFCKAIILGGTDTTTVTITWALSLLLNHRDVLKKAQNELDTFVGKDRLVEESDIKNLVYLQAIIKETTRLYPAAPLSVPHESVEDCITGGYFIPAGTRLLVNISKLQRDPKVWSDPDEFRPERFLTTQKRMDVWGQNFEFIPFGSGRRVCPGISFALQVLHLNLATLLQSFEITTPFDEPVDMREGAGLTNLKATPLNVVFTPRLPPHLYE</sequence>
<keyword evidence="5 14" id="KW-0812">Transmembrane</keyword>
<evidence type="ECO:0000256" key="12">
    <source>
        <dbReference type="PIRSR" id="PIRSR602401-1"/>
    </source>
</evidence>
<keyword evidence="11 14" id="KW-0472">Membrane</keyword>
<evidence type="ECO:0000256" key="13">
    <source>
        <dbReference type="RuleBase" id="RU000461"/>
    </source>
</evidence>
<dbReference type="AlphaFoldDB" id="A0A7J8SDC1"/>
<dbReference type="InterPro" id="IPR036396">
    <property type="entry name" value="Cyt_P450_sf"/>
</dbReference>
<keyword evidence="9 12" id="KW-0408">Iron</keyword>
<dbReference type="InterPro" id="IPR001128">
    <property type="entry name" value="Cyt_P450"/>
</dbReference>
<dbReference type="PRINTS" id="PR00463">
    <property type="entry name" value="EP450I"/>
</dbReference>
<comment type="similarity">
    <text evidence="3 13">Belongs to the cytochrome P450 family.</text>
</comment>
<keyword evidence="6 12" id="KW-0479">Metal-binding</keyword>
<evidence type="ECO:0008006" key="17">
    <source>
        <dbReference type="Google" id="ProtNLM"/>
    </source>
</evidence>
<dbReference type="Gene3D" id="1.10.630.10">
    <property type="entry name" value="Cytochrome P450"/>
    <property type="match status" value="1"/>
</dbReference>
<dbReference type="PRINTS" id="PR00385">
    <property type="entry name" value="P450"/>
</dbReference>
<dbReference type="InterPro" id="IPR002401">
    <property type="entry name" value="Cyt_P450_E_grp-I"/>
</dbReference>
<feature type="transmembrane region" description="Helical" evidence="14">
    <location>
        <begin position="12"/>
        <end position="30"/>
    </location>
</feature>
<dbReference type="GO" id="GO:0016709">
    <property type="term" value="F:oxidoreductase activity, acting on paired donors, with incorporation or reduction of molecular oxygen, NAD(P)H as one donor, and incorporation of one atom of oxygen"/>
    <property type="evidence" value="ECO:0007669"/>
    <property type="project" value="UniProtKB-ARBA"/>
</dbReference>
<dbReference type="PANTHER" id="PTHR47947:SF26">
    <property type="entry name" value="CYTOCHROME P450"/>
    <property type="match status" value="1"/>
</dbReference>
<evidence type="ECO:0000256" key="11">
    <source>
        <dbReference type="ARBA" id="ARBA00023136"/>
    </source>
</evidence>
<dbReference type="InterPro" id="IPR017972">
    <property type="entry name" value="Cyt_P450_CS"/>
</dbReference>
<evidence type="ECO:0000256" key="5">
    <source>
        <dbReference type="ARBA" id="ARBA00022692"/>
    </source>
</evidence>
<dbReference type="InterPro" id="IPR050651">
    <property type="entry name" value="Plant_Cytochrome_P450_Monoox"/>
</dbReference>
<keyword evidence="10 13" id="KW-0503">Monooxygenase</keyword>
<dbReference type="PANTHER" id="PTHR47947">
    <property type="entry name" value="CYTOCHROME P450 82C3-RELATED"/>
    <property type="match status" value="1"/>
</dbReference>
<evidence type="ECO:0000313" key="16">
    <source>
        <dbReference type="Proteomes" id="UP000593561"/>
    </source>
</evidence>
<dbReference type="PROSITE" id="PS00086">
    <property type="entry name" value="CYTOCHROME_P450"/>
    <property type="match status" value="1"/>
</dbReference>
<keyword evidence="16" id="KW-1185">Reference proteome</keyword>
<evidence type="ECO:0000256" key="1">
    <source>
        <dbReference type="ARBA" id="ARBA00001971"/>
    </source>
</evidence>